<evidence type="ECO:0000313" key="3">
    <source>
        <dbReference type="Proteomes" id="UP001152795"/>
    </source>
</evidence>
<organism evidence="2 3">
    <name type="scientific">Paramuricea clavata</name>
    <name type="common">Red gorgonian</name>
    <name type="synonym">Violescent sea-whip</name>
    <dbReference type="NCBI Taxonomy" id="317549"/>
    <lineage>
        <taxon>Eukaryota</taxon>
        <taxon>Metazoa</taxon>
        <taxon>Cnidaria</taxon>
        <taxon>Anthozoa</taxon>
        <taxon>Octocorallia</taxon>
        <taxon>Malacalcyonacea</taxon>
        <taxon>Plexauridae</taxon>
        <taxon>Paramuricea</taxon>
    </lineage>
</organism>
<proteinExistence type="predicted"/>
<reference evidence="2" key="1">
    <citation type="submission" date="2020-04" db="EMBL/GenBank/DDBJ databases">
        <authorList>
            <person name="Alioto T."/>
            <person name="Alioto T."/>
            <person name="Gomez Garrido J."/>
        </authorList>
    </citation>
    <scope>NUCLEOTIDE SEQUENCE</scope>
    <source>
        <strain evidence="2">A484AB</strain>
    </source>
</reference>
<protein>
    <submittedName>
        <fullName evidence="2">Uncharacterized protein</fullName>
    </submittedName>
</protein>
<keyword evidence="3" id="KW-1185">Reference proteome</keyword>
<dbReference type="AlphaFoldDB" id="A0A6S7GIJ5"/>
<gene>
    <name evidence="2" type="ORF">PACLA_8A079291</name>
</gene>
<comment type="caution">
    <text evidence="2">The sequence shown here is derived from an EMBL/GenBank/DDBJ whole genome shotgun (WGS) entry which is preliminary data.</text>
</comment>
<sequence length="165" mass="19191">MASCTKLNCRDCMIDKKLYNTAHSILHCKSTCDFNQDEKDDVEIIPDDDSETEANRPKKRRENVETESATQKQRKLKSSVGSPRKQRKLKSCAEKEKQGKLGSTSTKPNPKKAKNFKQTEFWTNSKDQETLDKLKETKQYAYYCFKKMEDSELKCCNQCIKKMIL</sequence>
<accession>A0A6S7GIJ5</accession>
<feature type="compositionally biased region" description="Acidic residues" evidence="1">
    <location>
        <begin position="40"/>
        <end position="52"/>
    </location>
</feature>
<dbReference type="EMBL" id="CACRXK020001476">
    <property type="protein sequence ID" value="CAB3989372.1"/>
    <property type="molecule type" value="Genomic_DNA"/>
</dbReference>
<dbReference type="Proteomes" id="UP001152795">
    <property type="component" value="Unassembled WGS sequence"/>
</dbReference>
<feature type="region of interest" description="Disordered" evidence="1">
    <location>
        <begin position="40"/>
        <end position="120"/>
    </location>
</feature>
<name>A0A6S7GIJ5_PARCT</name>
<evidence type="ECO:0000313" key="2">
    <source>
        <dbReference type="EMBL" id="CAB3989372.1"/>
    </source>
</evidence>
<evidence type="ECO:0000256" key="1">
    <source>
        <dbReference type="SAM" id="MobiDB-lite"/>
    </source>
</evidence>